<comment type="similarity">
    <text evidence="4 8">Belongs to the glycosyltransferase 1 family. Bacterial/plant glycogen synthase subfamily.</text>
</comment>
<dbReference type="Gene3D" id="3.40.50.2000">
    <property type="entry name" value="Glycogen Phosphorylase B"/>
    <property type="match status" value="2"/>
</dbReference>
<keyword evidence="5 8" id="KW-0328">Glycosyltransferase</keyword>
<evidence type="ECO:0000313" key="12">
    <source>
        <dbReference type="EMBL" id="TKW64840.1"/>
    </source>
</evidence>
<dbReference type="NCBIfam" id="NF001899">
    <property type="entry name" value="PRK00654.1-2"/>
    <property type="match status" value="1"/>
</dbReference>
<dbReference type="InterPro" id="IPR013534">
    <property type="entry name" value="Starch_synth_cat_dom"/>
</dbReference>
<dbReference type="EMBL" id="VAFL01000019">
    <property type="protein sequence ID" value="TKW64840.1"/>
    <property type="molecule type" value="Genomic_DNA"/>
</dbReference>
<dbReference type="UniPathway" id="UPA00164"/>
<dbReference type="SUPFAM" id="SSF53756">
    <property type="entry name" value="UDP-Glycosyltransferase/glycogen phosphorylase"/>
    <property type="match status" value="1"/>
</dbReference>
<evidence type="ECO:0000256" key="8">
    <source>
        <dbReference type="HAMAP-Rule" id="MF_00484"/>
    </source>
</evidence>
<dbReference type="InterPro" id="IPR011835">
    <property type="entry name" value="GS/SS"/>
</dbReference>
<evidence type="ECO:0000259" key="11">
    <source>
        <dbReference type="Pfam" id="PF08323"/>
    </source>
</evidence>
<feature type="region of interest" description="Disordered" evidence="9">
    <location>
        <begin position="1"/>
        <end position="23"/>
    </location>
</feature>
<dbReference type="CDD" id="cd03791">
    <property type="entry name" value="GT5_Glycogen_synthase_DULL1-like"/>
    <property type="match status" value="1"/>
</dbReference>
<feature type="binding site" evidence="8">
    <location>
        <position position="54"/>
    </location>
    <ligand>
        <name>ADP-alpha-D-glucose</name>
        <dbReference type="ChEBI" id="CHEBI:57498"/>
    </ligand>
</feature>
<comment type="function">
    <text evidence="2 8">Synthesizes alpha-1,4-glucan chains using ADP-glucose.</text>
</comment>
<evidence type="ECO:0000256" key="5">
    <source>
        <dbReference type="ARBA" id="ARBA00022676"/>
    </source>
</evidence>
<sequence length="513" mass="53731">MSAAPAASKTAAGAAKAASSKAREDPASVPAQIATAASSGRVLSVASECAPLVKTGGLADVVGALPGALAPLGWQFRTLIPAYRGLVDKLDGTVTLWSDPDLFGGPARVIAGTAAGLDLLLLDAPHLFDRAGSPYLDETGADWSDNPRRFAALSWAAASIARDGLSDGWRPDLLHCHDWQAGFAPLWARDTPSIMTIHNVAFQGIAPARAVDELRLPPSGFNLQGYEYWGQISALKAGLIFASAISTVSPTYAAELTTPEFGFGLEGVIRDRAAVLSGILNGVDLAVWNPATDLLIAENYSSGKMAGKAVCAAALRGEFGLDREGGPLFIVVSRLTRQKGLDLLLDALPGLVARGGQLAVLGTGEPDLQEGFLRAAARWPGRIAVHIGYDEALSHRMFAGGDVVLVPSRFEPSGLTQMYGLAYGTLPLVARTGGLADSVIDANVAALRDCVATGLQFAPVRADALNLSLQKASSLYAQPEIWQRMVARAMAHPVGWDASARDYAALYEKLTGR</sequence>
<dbReference type="PANTHER" id="PTHR45825:SF11">
    <property type="entry name" value="ALPHA AMYLASE DOMAIN-CONTAINING PROTEIN"/>
    <property type="match status" value="1"/>
</dbReference>
<comment type="pathway">
    <text evidence="3 8">Glycan biosynthesis; glycogen biosynthesis.</text>
</comment>
<evidence type="ECO:0000256" key="9">
    <source>
        <dbReference type="SAM" id="MobiDB-lite"/>
    </source>
</evidence>
<accession>A0A533I4C8</accession>
<dbReference type="EC" id="2.4.1.21" evidence="8"/>
<gene>
    <name evidence="8 12" type="primary">glgA</name>
    <name evidence="12" type="ORF">DI616_17135</name>
</gene>
<evidence type="ECO:0000259" key="10">
    <source>
        <dbReference type="Pfam" id="PF00534"/>
    </source>
</evidence>
<dbReference type="HAMAP" id="MF_00484">
    <property type="entry name" value="Glycogen_synth"/>
    <property type="match status" value="1"/>
</dbReference>
<comment type="catalytic activity">
    <reaction evidence="1 8">
        <text>[(1-&gt;4)-alpha-D-glucosyl](n) + ADP-alpha-D-glucose = [(1-&gt;4)-alpha-D-glucosyl](n+1) + ADP + H(+)</text>
        <dbReference type="Rhea" id="RHEA:18189"/>
        <dbReference type="Rhea" id="RHEA-COMP:9584"/>
        <dbReference type="Rhea" id="RHEA-COMP:9587"/>
        <dbReference type="ChEBI" id="CHEBI:15378"/>
        <dbReference type="ChEBI" id="CHEBI:15444"/>
        <dbReference type="ChEBI" id="CHEBI:57498"/>
        <dbReference type="ChEBI" id="CHEBI:456216"/>
        <dbReference type="EC" id="2.4.1.21"/>
    </reaction>
</comment>
<evidence type="ECO:0000256" key="1">
    <source>
        <dbReference type="ARBA" id="ARBA00001478"/>
    </source>
</evidence>
<dbReference type="Pfam" id="PF00534">
    <property type="entry name" value="Glycos_transf_1"/>
    <property type="match status" value="1"/>
</dbReference>
<dbReference type="Proteomes" id="UP000315344">
    <property type="component" value="Unassembled WGS sequence"/>
</dbReference>
<dbReference type="Pfam" id="PF08323">
    <property type="entry name" value="Glyco_transf_5"/>
    <property type="match status" value="1"/>
</dbReference>
<feature type="compositionally biased region" description="Low complexity" evidence="9">
    <location>
        <begin position="1"/>
        <end position="20"/>
    </location>
</feature>
<proteinExistence type="inferred from homology"/>
<dbReference type="InterPro" id="IPR001296">
    <property type="entry name" value="Glyco_trans_1"/>
</dbReference>
<evidence type="ECO:0000256" key="7">
    <source>
        <dbReference type="ARBA" id="ARBA00023056"/>
    </source>
</evidence>
<dbReference type="GO" id="GO:0004373">
    <property type="term" value="F:alpha-1,4-glucan glucosyltransferase (UDP-glucose donor) activity"/>
    <property type="evidence" value="ECO:0007669"/>
    <property type="project" value="InterPro"/>
</dbReference>
<evidence type="ECO:0000256" key="3">
    <source>
        <dbReference type="ARBA" id="ARBA00004964"/>
    </source>
</evidence>
<feature type="domain" description="Glycosyl transferase family 1" evidence="10">
    <location>
        <begin position="323"/>
        <end position="476"/>
    </location>
</feature>
<evidence type="ECO:0000256" key="6">
    <source>
        <dbReference type="ARBA" id="ARBA00022679"/>
    </source>
</evidence>
<evidence type="ECO:0000256" key="2">
    <source>
        <dbReference type="ARBA" id="ARBA00002764"/>
    </source>
</evidence>
<evidence type="ECO:0000313" key="13">
    <source>
        <dbReference type="Proteomes" id="UP000315344"/>
    </source>
</evidence>
<evidence type="ECO:0000256" key="4">
    <source>
        <dbReference type="ARBA" id="ARBA00010281"/>
    </source>
</evidence>
<dbReference type="GO" id="GO:0005978">
    <property type="term" value="P:glycogen biosynthetic process"/>
    <property type="evidence" value="ECO:0007669"/>
    <property type="project" value="UniProtKB-UniRule"/>
</dbReference>
<keyword evidence="7 8" id="KW-0320">Glycogen biosynthesis</keyword>
<protein>
    <recommendedName>
        <fullName evidence="8">Glycogen synthase</fullName>
        <ecNumber evidence="8">2.4.1.21</ecNumber>
    </recommendedName>
    <alternativeName>
        <fullName evidence="8">Starch [bacterial glycogen] synthase</fullName>
    </alternativeName>
</protein>
<dbReference type="AlphaFoldDB" id="A0A533I4C8"/>
<keyword evidence="6 8" id="KW-0808">Transferase</keyword>
<dbReference type="GO" id="GO:0009011">
    <property type="term" value="F:alpha-1,4-glucan glucosyltransferase (ADP-glucose donor) activity"/>
    <property type="evidence" value="ECO:0007669"/>
    <property type="project" value="UniProtKB-UniRule"/>
</dbReference>
<dbReference type="PANTHER" id="PTHR45825">
    <property type="entry name" value="GRANULE-BOUND STARCH SYNTHASE 1, CHLOROPLASTIC/AMYLOPLASTIC"/>
    <property type="match status" value="1"/>
</dbReference>
<name>A0A533I4C8_PARDE</name>
<dbReference type="NCBIfam" id="TIGR02095">
    <property type="entry name" value="glgA"/>
    <property type="match status" value="1"/>
</dbReference>
<organism evidence="12 13">
    <name type="scientific">Paracoccus denitrificans</name>
    <dbReference type="NCBI Taxonomy" id="266"/>
    <lineage>
        <taxon>Bacteria</taxon>
        <taxon>Pseudomonadati</taxon>
        <taxon>Pseudomonadota</taxon>
        <taxon>Alphaproteobacteria</taxon>
        <taxon>Rhodobacterales</taxon>
        <taxon>Paracoccaceae</taxon>
        <taxon>Paracoccus</taxon>
    </lineage>
</organism>
<reference evidence="12 13" key="1">
    <citation type="journal article" date="2017" name="Nat. Commun.">
        <title>In situ click chemistry generation of cyclooxygenase-2 inhibitors.</title>
        <authorList>
            <person name="Bhardwaj A."/>
            <person name="Kaur J."/>
            <person name="Wuest M."/>
            <person name="Wuest F."/>
        </authorList>
    </citation>
    <scope>NUCLEOTIDE SEQUENCE [LARGE SCALE GENOMIC DNA]</scope>
    <source>
        <strain evidence="12">S2_012_000_R3_94</strain>
    </source>
</reference>
<comment type="caution">
    <text evidence="12">The sequence shown here is derived from an EMBL/GenBank/DDBJ whole genome shotgun (WGS) entry which is preliminary data.</text>
</comment>
<dbReference type="GO" id="GO:0005829">
    <property type="term" value="C:cytosol"/>
    <property type="evidence" value="ECO:0007669"/>
    <property type="project" value="TreeGrafter"/>
</dbReference>
<feature type="domain" description="Starch synthase catalytic" evidence="11">
    <location>
        <begin position="41"/>
        <end position="270"/>
    </location>
</feature>